<evidence type="ECO:0000256" key="1">
    <source>
        <dbReference type="ARBA" id="ARBA00005350"/>
    </source>
</evidence>
<dbReference type="InParanoid" id="A0A0G4FQP5"/>
<dbReference type="VEuPathDB" id="CryptoDB:Vbra_2530"/>
<dbReference type="GO" id="GO:0005886">
    <property type="term" value="C:plasma membrane"/>
    <property type="evidence" value="ECO:0007669"/>
    <property type="project" value="TreeGrafter"/>
</dbReference>
<dbReference type="PANTHER" id="PTHR23248:SF9">
    <property type="entry name" value="PHOSPHOLIPID SCRAMBLASE"/>
    <property type="match status" value="1"/>
</dbReference>
<comment type="similarity">
    <text evidence="1 2">Belongs to the phospholipid scramblase family.</text>
</comment>
<name>A0A0G4FQP5_VITBC</name>
<dbReference type="PANTHER" id="PTHR23248">
    <property type="entry name" value="PHOSPHOLIPID SCRAMBLASE-RELATED"/>
    <property type="match status" value="1"/>
</dbReference>
<accession>A0A0G4FQP5</accession>
<dbReference type="GO" id="GO:0017128">
    <property type="term" value="F:phospholipid scramblase activity"/>
    <property type="evidence" value="ECO:0007669"/>
    <property type="project" value="InterPro"/>
</dbReference>
<protein>
    <recommendedName>
        <fullName evidence="2">Phospholipid scramblase</fullName>
    </recommendedName>
</protein>
<evidence type="ECO:0000256" key="2">
    <source>
        <dbReference type="RuleBase" id="RU363116"/>
    </source>
</evidence>
<dbReference type="Proteomes" id="UP000041254">
    <property type="component" value="Unassembled WGS sequence"/>
</dbReference>
<gene>
    <name evidence="4" type="ORF">Vbra_2530</name>
</gene>
<dbReference type="EMBL" id="CDMY01000483">
    <property type="protein sequence ID" value="CEM16779.1"/>
    <property type="molecule type" value="Genomic_DNA"/>
</dbReference>
<dbReference type="InterPro" id="IPR005552">
    <property type="entry name" value="Scramblase"/>
</dbReference>
<reference evidence="4 5" key="1">
    <citation type="submission" date="2014-11" db="EMBL/GenBank/DDBJ databases">
        <authorList>
            <person name="Zhu J."/>
            <person name="Qi W."/>
            <person name="Song R."/>
        </authorList>
    </citation>
    <scope>NUCLEOTIDE SEQUENCE [LARGE SCALE GENOMIC DNA]</scope>
</reference>
<keyword evidence="5" id="KW-1185">Reference proteome</keyword>
<dbReference type="AlphaFoldDB" id="A0A0G4FQP5"/>
<evidence type="ECO:0000256" key="3">
    <source>
        <dbReference type="SAM" id="MobiDB-lite"/>
    </source>
</evidence>
<sequence length="294" mass="31738">MALQRPEASEEAPGASAPPLSPSSPFRMDESHYAESFRNALQEKAEADWAAAGVGSSFARAAERLRGVRRLNIERNVDISDLKNLFIYKVRSHYAGSLLFSVKAQPECCSLDWQEYSSYFFLGEDATHSAFAKVTRPPTRGCCCLGGGGAEFVLSDSVTGSPIGSIAHPYQCCHPTLTLQDAAGQYTLWLRSPCFMCTWRSPCCCEKVNYKLEDANTGDPVAHIVHTYGHGGDPLSGANIFAYNVDVSSDAISSDANMMATIVAATVLVDQRFTCKDSATRNTECMGATGCIIA</sequence>
<feature type="region of interest" description="Disordered" evidence="3">
    <location>
        <begin position="1"/>
        <end position="28"/>
    </location>
</feature>
<evidence type="ECO:0000313" key="4">
    <source>
        <dbReference type="EMBL" id="CEM16779.1"/>
    </source>
</evidence>
<evidence type="ECO:0000313" key="5">
    <source>
        <dbReference type="Proteomes" id="UP000041254"/>
    </source>
</evidence>
<organism evidence="4 5">
    <name type="scientific">Vitrella brassicaformis (strain CCMP3155)</name>
    <dbReference type="NCBI Taxonomy" id="1169540"/>
    <lineage>
        <taxon>Eukaryota</taxon>
        <taxon>Sar</taxon>
        <taxon>Alveolata</taxon>
        <taxon>Colpodellida</taxon>
        <taxon>Vitrellaceae</taxon>
        <taxon>Vitrella</taxon>
    </lineage>
</organism>
<dbReference type="Pfam" id="PF03803">
    <property type="entry name" value="Scramblase"/>
    <property type="match status" value="1"/>
</dbReference>
<proteinExistence type="inferred from homology"/>